<gene>
    <name evidence="2" type="ordered locus">CNE_BB2p03770</name>
</gene>
<protein>
    <submittedName>
        <fullName evidence="2">Uncharacterized protein</fullName>
    </submittedName>
</protein>
<proteinExistence type="predicted"/>
<reference evidence="2 3" key="1">
    <citation type="journal article" date="2011" name="J. Bacteriol.">
        <title>Complete genome sequence of the type strain Cupriavidus necator N-1.</title>
        <authorList>
            <person name="Poehlein A."/>
            <person name="Kusian B."/>
            <person name="Friedrich B."/>
            <person name="Daniel R."/>
            <person name="Bowien B."/>
        </authorList>
    </citation>
    <scope>NUCLEOTIDE SEQUENCE [LARGE SCALE GENOMIC DNA]</scope>
    <source>
        <strain evidence="3">ATCC 43291 / DSM 13513 / CCUG 52238 / LMG 8453 / N-1</strain>
        <plasmid evidence="2 3">pBB2</plasmid>
    </source>
</reference>
<dbReference type="GeneID" id="34307496"/>
<evidence type="ECO:0000256" key="1">
    <source>
        <dbReference type="SAM" id="Coils"/>
    </source>
</evidence>
<keyword evidence="1" id="KW-0175">Coiled coil</keyword>
<feature type="coiled-coil region" evidence="1">
    <location>
        <begin position="170"/>
        <end position="197"/>
    </location>
</feature>
<evidence type="ECO:0000313" key="2">
    <source>
        <dbReference type="EMBL" id="AEI83170.1"/>
    </source>
</evidence>
<dbReference type="HOGENOM" id="CLU_709248_0_0_4"/>
<keyword evidence="2" id="KW-0614">Plasmid</keyword>
<dbReference type="Proteomes" id="UP000006798">
    <property type="component" value="Plasmid pBB2"/>
</dbReference>
<organism evidence="2 3">
    <name type="scientific">Cupriavidus necator (strain ATCC 43291 / DSM 13513 / CCUG 52238 / LMG 8453 / N-1)</name>
    <name type="common">Ralstonia eutropha</name>
    <dbReference type="NCBI Taxonomy" id="1042878"/>
    <lineage>
        <taxon>Bacteria</taxon>
        <taxon>Pseudomonadati</taxon>
        <taxon>Pseudomonadota</taxon>
        <taxon>Betaproteobacteria</taxon>
        <taxon>Burkholderiales</taxon>
        <taxon>Burkholderiaceae</taxon>
        <taxon>Cupriavidus</taxon>
    </lineage>
</organism>
<dbReference type="KEGG" id="cnc:CNE_BB2p03770"/>
<sequence length="389" mass="43654">MDKNSKFELTEPPRQPSILDLAREQLAPHFDQTAIARIVQAGEEIAIARERIFSEHVIIGSRLTQIQQIMCTSLTAHRSDPAQAANEARMLLYRFADHSLKIPKWSAKRYVQIYERFMHHNDALTFLNVGELNILKRHDITADEVALVVKAKKANETFSRNEILPFIDRYRALAAEMETLETQLAGTEEELSASMAQQDQNQFELKYLKEQIAVAGRSTEAQQAALIEAQTALASQSANVDALQTAVEMVNREKADLQRQISEMKIRVEVKEVPVVPERYASVTQAIEDAQARLQQVTRELQESEAQLANRRGAVAANELPAPASTTPPAERHIGLRLDGLIADFDALRDKFQSCRQARELRDHRNTISTLAASVATFHQELLTAAKTA</sequence>
<dbReference type="RefSeq" id="WP_013954453.1">
    <property type="nucleotide sequence ID" value="NC_015724.1"/>
</dbReference>
<geneLocation type="plasmid" evidence="2 3">
    <name>pBB2</name>
</geneLocation>
<name>F8GY46_CUPNN</name>
<feature type="coiled-coil region" evidence="1">
    <location>
        <begin position="233"/>
        <end position="314"/>
    </location>
</feature>
<accession>F8GY46</accession>
<evidence type="ECO:0000313" key="3">
    <source>
        <dbReference type="Proteomes" id="UP000006798"/>
    </source>
</evidence>
<dbReference type="EMBL" id="CP002880">
    <property type="protein sequence ID" value="AEI83170.1"/>
    <property type="molecule type" value="Genomic_DNA"/>
</dbReference>
<dbReference type="AlphaFoldDB" id="F8GY46"/>